<dbReference type="EMBL" id="CM044708">
    <property type="protein sequence ID" value="KAI5649323.1"/>
    <property type="molecule type" value="Genomic_DNA"/>
</dbReference>
<sequence length="102" mass="11789">MVEVLSFGCSLLLELVIDSAEKEKRRKKMTLDSLKFVLIAATIREVDEARARILGHILNPTGQRSTHKVLQKKLIGENVSQRYPHEFKHNDPLFLARQEQEH</sequence>
<evidence type="ECO:0000313" key="2">
    <source>
        <dbReference type="Proteomes" id="UP001060085"/>
    </source>
</evidence>
<proteinExistence type="predicted"/>
<organism evidence="1 2">
    <name type="scientific">Catharanthus roseus</name>
    <name type="common">Madagascar periwinkle</name>
    <name type="synonym">Vinca rosea</name>
    <dbReference type="NCBI Taxonomy" id="4058"/>
    <lineage>
        <taxon>Eukaryota</taxon>
        <taxon>Viridiplantae</taxon>
        <taxon>Streptophyta</taxon>
        <taxon>Embryophyta</taxon>
        <taxon>Tracheophyta</taxon>
        <taxon>Spermatophyta</taxon>
        <taxon>Magnoliopsida</taxon>
        <taxon>eudicotyledons</taxon>
        <taxon>Gunneridae</taxon>
        <taxon>Pentapetalae</taxon>
        <taxon>asterids</taxon>
        <taxon>lamiids</taxon>
        <taxon>Gentianales</taxon>
        <taxon>Apocynaceae</taxon>
        <taxon>Rauvolfioideae</taxon>
        <taxon>Vinceae</taxon>
        <taxon>Catharanthinae</taxon>
        <taxon>Catharanthus</taxon>
    </lineage>
</organism>
<keyword evidence="2" id="KW-1185">Reference proteome</keyword>
<protein>
    <submittedName>
        <fullName evidence="1">Uncharacterized protein</fullName>
    </submittedName>
</protein>
<comment type="caution">
    <text evidence="1">The sequence shown here is derived from an EMBL/GenBank/DDBJ whole genome shotgun (WGS) entry which is preliminary data.</text>
</comment>
<evidence type="ECO:0000313" key="1">
    <source>
        <dbReference type="EMBL" id="KAI5649323.1"/>
    </source>
</evidence>
<accession>A0ACB9ZP07</accession>
<name>A0ACB9ZP07_CATRO</name>
<gene>
    <name evidence="1" type="ORF">M9H77_35328</name>
</gene>
<dbReference type="Proteomes" id="UP001060085">
    <property type="component" value="Linkage Group LG08"/>
</dbReference>
<reference evidence="2" key="1">
    <citation type="journal article" date="2023" name="Nat. Plants">
        <title>Single-cell RNA sequencing provides a high-resolution roadmap for understanding the multicellular compartmentation of specialized metabolism.</title>
        <authorList>
            <person name="Sun S."/>
            <person name="Shen X."/>
            <person name="Li Y."/>
            <person name="Li Y."/>
            <person name="Wang S."/>
            <person name="Li R."/>
            <person name="Zhang H."/>
            <person name="Shen G."/>
            <person name="Guo B."/>
            <person name="Wei J."/>
            <person name="Xu J."/>
            <person name="St-Pierre B."/>
            <person name="Chen S."/>
            <person name="Sun C."/>
        </authorList>
    </citation>
    <scope>NUCLEOTIDE SEQUENCE [LARGE SCALE GENOMIC DNA]</scope>
</reference>